<proteinExistence type="predicted"/>
<dbReference type="Proteomes" id="UP001281614">
    <property type="component" value="Unassembled WGS sequence"/>
</dbReference>
<reference evidence="1" key="1">
    <citation type="submission" date="2023-02" db="EMBL/GenBank/DDBJ databases">
        <title>Colletotrichum kahawae CIFC_Que2 genome sequencing and assembly.</title>
        <authorList>
            <person name="Baroncelli R."/>
        </authorList>
    </citation>
    <scope>NUCLEOTIDE SEQUENCE</scope>
    <source>
        <strain evidence="1">CIFC_Que2</strain>
    </source>
</reference>
<dbReference type="EMBL" id="VYYT01000234">
    <property type="protein sequence ID" value="KAK2754145.1"/>
    <property type="molecule type" value="Genomic_DNA"/>
</dbReference>
<evidence type="ECO:0000313" key="2">
    <source>
        <dbReference type="Proteomes" id="UP001281614"/>
    </source>
</evidence>
<keyword evidence="2" id="KW-1185">Reference proteome</keyword>
<name>A0AAE0D4S7_COLKA</name>
<dbReference type="AlphaFoldDB" id="A0AAE0D4S7"/>
<evidence type="ECO:0000313" key="1">
    <source>
        <dbReference type="EMBL" id="KAK2754145.1"/>
    </source>
</evidence>
<sequence>MKERIARGGGERAIQQPVLRIRTPYAGGANRRSFILPEATCVPPRHAALGIAQSQQRTAIVRDAESGSRRSDEAVGNATEHPSRGVLIRECLPPESHDRQTPRYHSCGPRLSPMLGIQDIAGHGHGAVVYRGRSYVLRKASAGFRFRRRWAPFSLVCFVACPSSSQKDLLLDDPDASFIAVAGPPPLLFFMCWDDWEARGWIRGAGEAVFCIWLWLLLQ</sequence>
<organism evidence="1 2">
    <name type="scientific">Colletotrichum kahawae</name>
    <name type="common">Coffee berry disease fungus</name>
    <dbReference type="NCBI Taxonomy" id="34407"/>
    <lineage>
        <taxon>Eukaryota</taxon>
        <taxon>Fungi</taxon>
        <taxon>Dikarya</taxon>
        <taxon>Ascomycota</taxon>
        <taxon>Pezizomycotina</taxon>
        <taxon>Sordariomycetes</taxon>
        <taxon>Hypocreomycetidae</taxon>
        <taxon>Glomerellales</taxon>
        <taxon>Glomerellaceae</taxon>
        <taxon>Colletotrichum</taxon>
        <taxon>Colletotrichum gloeosporioides species complex</taxon>
    </lineage>
</organism>
<comment type="caution">
    <text evidence="1">The sequence shown here is derived from an EMBL/GenBank/DDBJ whole genome shotgun (WGS) entry which is preliminary data.</text>
</comment>
<accession>A0AAE0D4S7</accession>
<protein>
    <submittedName>
        <fullName evidence="1">Uncharacterized protein</fullName>
    </submittedName>
</protein>
<gene>
    <name evidence="1" type="ORF">CKAH01_06083</name>
</gene>